<dbReference type="AlphaFoldDB" id="A0A8J4VJM5"/>
<reference evidence="2" key="1">
    <citation type="submission" date="2020-03" db="EMBL/GenBank/DDBJ databases">
        <title>Castanea mollissima Vanexum genome sequencing.</title>
        <authorList>
            <person name="Staton M."/>
        </authorList>
    </citation>
    <scope>NUCLEOTIDE SEQUENCE</scope>
    <source>
        <tissue evidence="2">Leaf</tissue>
    </source>
</reference>
<dbReference type="EMBL" id="JRKL02002352">
    <property type="protein sequence ID" value="KAF3959337.1"/>
    <property type="molecule type" value="Genomic_DNA"/>
</dbReference>
<evidence type="ECO:0000313" key="2">
    <source>
        <dbReference type="EMBL" id="KAF3959337.1"/>
    </source>
</evidence>
<feature type="transmembrane region" description="Helical" evidence="1">
    <location>
        <begin position="12"/>
        <end position="30"/>
    </location>
</feature>
<protein>
    <submittedName>
        <fullName evidence="2">Uncharacterized protein</fullName>
    </submittedName>
</protein>
<proteinExistence type="predicted"/>
<accession>A0A8J4VJM5</accession>
<dbReference type="Proteomes" id="UP000737018">
    <property type="component" value="Unassembled WGS sequence"/>
</dbReference>
<name>A0A8J4VJM5_9ROSI</name>
<keyword evidence="1" id="KW-0812">Transmembrane</keyword>
<feature type="transmembrane region" description="Helical" evidence="1">
    <location>
        <begin position="57"/>
        <end position="77"/>
    </location>
</feature>
<comment type="caution">
    <text evidence="2">The sequence shown here is derived from an EMBL/GenBank/DDBJ whole genome shotgun (WGS) entry which is preliminary data.</text>
</comment>
<gene>
    <name evidence="2" type="ORF">CMV_015844</name>
</gene>
<evidence type="ECO:0000256" key="1">
    <source>
        <dbReference type="SAM" id="Phobius"/>
    </source>
</evidence>
<keyword evidence="1" id="KW-0472">Membrane</keyword>
<sequence>MAISLKFLDPMYVLFQAMHQIMVYELLLMGDMLRYHSIARGVSKYGREVTGSRDEDIMNTLSLVGLGVLAIVWFISFKIEHLYPTKQYPLYKGALRVST</sequence>
<organism evidence="2 3">
    <name type="scientific">Castanea mollissima</name>
    <name type="common">Chinese chestnut</name>
    <dbReference type="NCBI Taxonomy" id="60419"/>
    <lineage>
        <taxon>Eukaryota</taxon>
        <taxon>Viridiplantae</taxon>
        <taxon>Streptophyta</taxon>
        <taxon>Embryophyta</taxon>
        <taxon>Tracheophyta</taxon>
        <taxon>Spermatophyta</taxon>
        <taxon>Magnoliopsida</taxon>
        <taxon>eudicotyledons</taxon>
        <taxon>Gunneridae</taxon>
        <taxon>Pentapetalae</taxon>
        <taxon>rosids</taxon>
        <taxon>fabids</taxon>
        <taxon>Fagales</taxon>
        <taxon>Fagaceae</taxon>
        <taxon>Castanea</taxon>
    </lineage>
</organism>
<keyword evidence="3" id="KW-1185">Reference proteome</keyword>
<keyword evidence="1" id="KW-1133">Transmembrane helix</keyword>
<evidence type="ECO:0000313" key="3">
    <source>
        <dbReference type="Proteomes" id="UP000737018"/>
    </source>
</evidence>